<protein>
    <submittedName>
        <fullName evidence="2">Uncharacterized protein</fullName>
    </submittedName>
</protein>
<dbReference type="RefSeq" id="WP_285488774.1">
    <property type="nucleotide sequence ID" value="NZ_BSTI01000014.1"/>
</dbReference>
<feature type="compositionally biased region" description="Low complexity" evidence="1">
    <location>
        <begin position="251"/>
        <end position="260"/>
    </location>
</feature>
<feature type="region of interest" description="Disordered" evidence="1">
    <location>
        <begin position="97"/>
        <end position="118"/>
    </location>
</feature>
<dbReference type="Proteomes" id="UP001165136">
    <property type="component" value="Unassembled WGS sequence"/>
</dbReference>
<name>A0A9W6R4D9_9PSEU</name>
<evidence type="ECO:0000313" key="3">
    <source>
        <dbReference type="Proteomes" id="UP001165136"/>
    </source>
</evidence>
<feature type="region of interest" description="Disordered" evidence="1">
    <location>
        <begin position="133"/>
        <end position="276"/>
    </location>
</feature>
<dbReference type="EMBL" id="BSTI01000014">
    <property type="protein sequence ID" value="GLY69048.1"/>
    <property type="molecule type" value="Genomic_DNA"/>
</dbReference>
<feature type="region of interest" description="Disordered" evidence="1">
    <location>
        <begin position="348"/>
        <end position="422"/>
    </location>
</feature>
<evidence type="ECO:0000313" key="2">
    <source>
        <dbReference type="EMBL" id="GLY69048.1"/>
    </source>
</evidence>
<keyword evidence="3" id="KW-1185">Reference proteome</keyword>
<organism evidence="2 3">
    <name type="scientific">Amycolatopsis taiwanensis</name>
    <dbReference type="NCBI Taxonomy" id="342230"/>
    <lineage>
        <taxon>Bacteria</taxon>
        <taxon>Bacillati</taxon>
        <taxon>Actinomycetota</taxon>
        <taxon>Actinomycetes</taxon>
        <taxon>Pseudonocardiales</taxon>
        <taxon>Pseudonocardiaceae</taxon>
        <taxon>Amycolatopsis</taxon>
    </lineage>
</organism>
<gene>
    <name evidence="2" type="ORF">Atai01_56670</name>
</gene>
<feature type="compositionally biased region" description="Low complexity" evidence="1">
    <location>
        <begin position="182"/>
        <end position="200"/>
    </location>
</feature>
<feature type="region of interest" description="Disordered" evidence="1">
    <location>
        <begin position="1"/>
        <end position="29"/>
    </location>
</feature>
<dbReference type="AlphaFoldDB" id="A0A9W6R4D9"/>
<reference evidence="2" key="1">
    <citation type="submission" date="2023-03" db="EMBL/GenBank/DDBJ databases">
        <title>Amycolatopsis taiwanensis NBRC 103393.</title>
        <authorList>
            <person name="Ichikawa N."/>
            <person name="Sato H."/>
            <person name="Tonouchi N."/>
        </authorList>
    </citation>
    <scope>NUCLEOTIDE SEQUENCE</scope>
    <source>
        <strain evidence="2">NBRC 103393</strain>
    </source>
</reference>
<proteinExistence type="predicted"/>
<comment type="caution">
    <text evidence="2">The sequence shown here is derived from an EMBL/GenBank/DDBJ whole genome shotgun (WGS) entry which is preliminary data.</text>
</comment>
<sequence length="422" mass="44402">MRPWSRWWRGDSAETAAAGEPEQPPVTAPRRDWAALPAIHPVATLDPRINLAAKFTAILSSWQDPRFLAPLGHAIGPGAPAGLVVGGAPTLAPNTQMQRSAAAGPGPHSPHPAAPARRPGWQTVLRRLRPVAPETSATPALPSRMDSAQRTVDTVVPRSTPVATPFGEAPDHPRLPAAIRKAAGTSAAAPAPELAVPAAPRQTRPAVPAEHLLKPTPEEVSTGAPPGTAASTRAEVTGHPVASTPRNKTVASAPVDGASPAPSPAPLPRPGASADLPLIRSAPALPSLQRQAGHTPPLAPGAPPFSAFFPCLVRHAALNTSRREFPPNGQVQRRLRWCHHRRSHCPSAASVRHCLPPAASGKPPSQQRRRHHQVHSGRPTRPCIAPGWARHCPPPRNRVAHQNRPQPVPPSDPAGQPNDTSR</sequence>
<evidence type="ECO:0000256" key="1">
    <source>
        <dbReference type="SAM" id="MobiDB-lite"/>
    </source>
</evidence>
<accession>A0A9W6R4D9</accession>